<reference evidence="2 3" key="1">
    <citation type="submission" date="2016-10" db="EMBL/GenBank/DDBJ databases">
        <authorList>
            <person name="de Groot N.N."/>
        </authorList>
    </citation>
    <scope>NUCLEOTIDE SEQUENCE [LARGE SCALE GENOMIC DNA]</scope>
    <source>
        <strain evidence="2 3">DSM 29433</strain>
    </source>
</reference>
<dbReference type="OrthoDB" id="7827015at2"/>
<keyword evidence="3" id="KW-1185">Reference proteome</keyword>
<dbReference type="RefSeq" id="WP_090210510.1">
    <property type="nucleotide sequence ID" value="NZ_FOZM01000004.1"/>
</dbReference>
<accession>A0A1I6N2F7</accession>
<organism evidence="2 3">
    <name type="scientific">Yoonia litorea</name>
    <dbReference type="NCBI Taxonomy" id="1123755"/>
    <lineage>
        <taxon>Bacteria</taxon>
        <taxon>Pseudomonadati</taxon>
        <taxon>Pseudomonadota</taxon>
        <taxon>Alphaproteobacteria</taxon>
        <taxon>Rhodobacterales</taxon>
        <taxon>Paracoccaceae</taxon>
        <taxon>Yoonia</taxon>
    </lineage>
</organism>
<proteinExistence type="predicted"/>
<sequence>MLFPPHGMIGRFLQRRSVARWRAATRDAETTRLTDLEQQVAMAKQTSRRIRDFRAAASSRLSAPRRGQKNFPTPTGTDWQWRPKPWAFECRDLSLAPARAKDSITNELVIFHDCPLGEVSLTQSPNMRNIDLSAHIIALEVFHFAGSYLSLVIEIPASSCEGLKKSHLIRLQTTIERERPTPIYARLNIKHGPNTEQILLTLPDDDEAMVEFDLAYSQLIAERAERMWIDLMIGAPAMNKILVRDLTLSRYPRAEI</sequence>
<feature type="region of interest" description="Disordered" evidence="1">
    <location>
        <begin position="57"/>
        <end position="76"/>
    </location>
</feature>
<protein>
    <submittedName>
        <fullName evidence="2">Uncharacterized protein</fullName>
    </submittedName>
</protein>
<evidence type="ECO:0000313" key="2">
    <source>
        <dbReference type="EMBL" id="SFS22152.1"/>
    </source>
</evidence>
<dbReference type="InterPro" id="IPR045514">
    <property type="entry name" value="DUF6478"/>
</dbReference>
<dbReference type="STRING" id="1123755.SAMN05444714_3164"/>
<gene>
    <name evidence="2" type="ORF">SAMN05444714_3164</name>
</gene>
<name>A0A1I6N2F7_9RHOB</name>
<dbReference type="Proteomes" id="UP000198926">
    <property type="component" value="Unassembled WGS sequence"/>
</dbReference>
<evidence type="ECO:0000313" key="3">
    <source>
        <dbReference type="Proteomes" id="UP000198926"/>
    </source>
</evidence>
<dbReference type="EMBL" id="FOZM01000004">
    <property type="protein sequence ID" value="SFS22152.1"/>
    <property type="molecule type" value="Genomic_DNA"/>
</dbReference>
<dbReference type="Pfam" id="PF20086">
    <property type="entry name" value="DUF6478"/>
    <property type="match status" value="1"/>
</dbReference>
<dbReference type="AlphaFoldDB" id="A0A1I6N2F7"/>
<evidence type="ECO:0000256" key="1">
    <source>
        <dbReference type="SAM" id="MobiDB-lite"/>
    </source>
</evidence>